<dbReference type="GO" id="GO:0005789">
    <property type="term" value="C:endoplasmic reticulum membrane"/>
    <property type="evidence" value="ECO:0007669"/>
    <property type="project" value="UniProtKB-SubCell"/>
</dbReference>
<sequence length="429" mass="50241">MSPCYILLLFLGLFCKTCHSSRVLELTDRFPEIRKDGGLWLVKFYAPWCGHCKKLEPLWMHVAQALSKTNIRVGKLDVTRFPNVANEFKAYATPIIKFIKPQAEHMYTGERTKEAIVDYAFRMAGPPVQEIKELQSVKKLKNDNKVFFIYVGHQKGHLWDIYFTIAMNLQPHAFFYSINKESYPEDFVNSTEPALYVHKEGIFYSYQDNFEKHTDLDHLNTTIFKWVNEERFETFPRITNENLKEVLKSGKYVVLAIVEEDKIKRIPTDMIEFRGKVETLIRKKRHIYHPHFQFGWMGNADLVNSLLMQRIPLPYLLVINSSTFHHHVPEDDPAEMSIESIEIFLEKILNKTSPMYGGDSVHINVARKFFDFKRGLEDMWKGNPILLLVIFTLPSLFFILIMWACCCSDIMDADDNDNEDDGTYHEKKE</sequence>
<evidence type="ECO:0000313" key="10">
    <source>
        <dbReference type="Proteomes" id="UP001152799"/>
    </source>
</evidence>
<dbReference type="InterPro" id="IPR052250">
    <property type="entry name" value="PDI_TMX3"/>
</dbReference>
<organism evidence="9 10">
    <name type="scientific">Ceutorhynchus assimilis</name>
    <name type="common">cabbage seed weevil</name>
    <dbReference type="NCBI Taxonomy" id="467358"/>
    <lineage>
        <taxon>Eukaryota</taxon>
        <taxon>Metazoa</taxon>
        <taxon>Ecdysozoa</taxon>
        <taxon>Arthropoda</taxon>
        <taxon>Hexapoda</taxon>
        <taxon>Insecta</taxon>
        <taxon>Pterygota</taxon>
        <taxon>Neoptera</taxon>
        <taxon>Endopterygota</taxon>
        <taxon>Coleoptera</taxon>
        <taxon>Polyphaga</taxon>
        <taxon>Cucujiformia</taxon>
        <taxon>Curculionidae</taxon>
        <taxon>Ceutorhynchinae</taxon>
        <taxon>Ceutorhynchus</taxon>
    </lineage>
</organism>
<reference evidence="9" key="1">
    <citation type="submission" date="2022-01" db="EMBL/GenBank/DDBJ databases">
        <authorList>
            <person name="King R."/>
        </authorList>
    </citation>
    <scope>NUCLEOTIDE SEQUENCE</scope>
</reference>
<feature type="signal peptide" evidence="7">
    <location>
        <begin position="1"/>
        <end position="20"/>
    </location>
</feature>
<feature type="transmembrane region" description="Helical" evidence="6">
    <location>
        <begin position="385"/>
        <end position="406"/>
    </location>
</feature>
<evidence type="ECO:0000256" key="1">
    <source>
        <dbReference type="ARBA" id="ARBA00004389"/>
    </source>
</evidence>
<dbReference type="Pfam" id="PF13848">
    <property type="entry name" value="Thioredoxin_6"/>
    <property type="match status" value="1"/>
</dbReference>
<comment type="subcellular location">
    <subcellularLocation>
        <location evidence="1">Endoplasmic reticulum membrane</location>
        <topology evidence="1">Single-pass membrane protein</topology>
    </subcellularLocation>
</comment>
<keyword evidence="7" id="KW-0732">Signal</keyword>
<keyword evidence="2 6" id="KW-0812">Transmembrane</keyword>
<keyword evidence="4 6" id="KW-0472">Membrane</keyword>
<dbReference type="PANTHER" id="PTHR46426:SF1">
    <property type="entry name" value="PROTEIN DISULFIDE-ISOMERASE TMX3"/>
    <property type="match status" value="1"/>
</dbReference>
<feature type="chain" id="PRO_5040361992" description="Thioredoxin domain-containing protein" evidence="7">
    <location>
        <begin position="21"/>
        <end position="429"/>
    </location>
</feature>
<evidence type="ECO:0000259" key="8">
    <source>
        <dbReference type="PROSITE" id="PS51352"/>
    </source>
</evidence>
<proteinExistence type="predicted"/>
<evidence type="ECO:0000256" key="6">
    <source>
        <dbReference type="SAM" id="Phobius"/>
    </source>
</evidence>
<dbReference type="AlphaFoldDB" id="A0A9N9QJM8"/>
<dbReference type="PROSITE" id="PS00194">
    <property type="entry name" value="THIOREDOXIN_1"/>
    <property type="match status" value="1"/>
</dbReference>
<dbReference type="PROSITE" id="PS51352">
    <property type="entry name" value="THIOREDOXIN_2"/>
    <property type="match status" value="1"/>
</dbReference>
<dbReference type="EMBL" id="OU892280">
    <property type="protein sequence ID" value="CAG9768012.1"/>
    <property type="molecule type" value="Genomic_DNA"/>
</dbReference>
<dbReference type="InterPro" id="IPR013766">
    <property type="entry name" value="Thioredoxin_domain"/>
</dbReference>
<evidence type="ECO:0000256" key="4">
    <source>
        <dbReference type="ARBA" id="ARBA00023136"/>
    </source>
</evidence>
<evidence type="ECO:0000256" key="7">
    <source>
        <dbReference type="SAM" id="SignalP"/>
    </source>
</evidence>
<dbReference type="OrthoDB" id="74910at2759"/>
<dbReference type="SUPFAM" id="SSF52833">
    <property type="entry name" value="Thioredoxin-like"/>
    <property type="match status" value="1"/>
</dbReference>
<dbReference type="InterPro" id="IPR036249">
    <property type="entry name" value="Thioredoxin-like_sf"/>
</dbReference>
<keyword evidence="3 6" id="KW-1133">Transmembrane helix</keyword>
<keyword evidence="10" id="KW-1185">Reference proteome</keyword>
<evidence type="ECO:0000313" key="9">
    <source>
        <dbReference type="EMBL" id="CAG9768012.1"/>
    </source>
</evidence>
<dbReference type="Pfam" id="PF00085">
    <property type="entry name" value="Thioredoxin"/>
    <property type="match status" value="1"/>
</dbReference>
<comment type="function">
    <text evidence="5">Probable disulfide isomerase, which participates in the folding of proteins containing disulfide bonds. May act as a dithiol oxidase. Acts as a regulator of endoplasmic reticulum-mitochondria contact sites via its ability to regulate redox signals.</text>
</comment>
<evidence type="ECO:0000256" key="2">
    <source>
        <dbReference type="ARBA" id="ARBA00022692"/>
    </source>
</evidence>
<dbReference type="PANTHER" id="PTHR46426">
    <property type="entry name" value="PROTEIN DISULFIDE-ISOMERASE TMX3"/>
    <property type="match status" value="1"/>
</dbReference>
<dbReference type="InterPro" id="IPR017937">
    <property type="entry name" value="Thioredoxin_CS"/>
</dbReference>
<accession>A0A9N9QJM8</accession>
<feature type="domain" description="Thioredoxin" evidence="8">
    <location>
        <begin position="15"/>
        <end position="142"/>
    </location>
</feature>
<evidence type="ECO:0000256" key="3">
    <source>
        <dbReference type="ARBA" id="ARBA00022989"/>
    </source>
</evidence>
<dbReference type="Proteomes" id="UP001152799">
    <property type="component" value="Chromosome 4"/>
</dbReference>
<name>A0A9N9QJM8_9CUCU</name>
<evidence type="ECO:0000256" key="5">
    <source>
        <dbReference type="ARBA" id="ARBA00045246"/>
    </source>
</evidence>
<protein>
    <recommendedName>
        <fullName evidence="8">Thioredoxin domain-containing protein</fullName>
    </recommendedName>
</protein>
<gene>
    <name evidence="9" type="ORF">CEUTPL_LOCUS8564</name>
</gene>
<dbReference type="Gene3D" id="3.40.30.10">
    <property type="entry name" value="Glutaredoxin"/>
    <property type="match status" value="2"/>
</dbReference>